<feature type="domain" description="Solute-binding protein family 5" evidence="5">
    <location>
        <begin position="69"/>
        <end position="425"/>
    </location>
</feature>
<dbReference type="InterPro" id="IPR039424">
    <property type="entry name" value="SBP_5"/>
</dbReference>
<evidence type="ECO:0000256" key="4">
    <source>
        <dbReference type="ARBA" id="ARBA00022729"/>
    </source>
</evidence>
<keyword evidence="3" id="KW-0813">Transport</keyword>
<reference evidence="6 7" key="1">
    <citation type="submission" date="2023-07" db="EMBL/GenBank/DDBJ databases">
        <title>Genomic Encyclopedia of Type Strains, Phase IV (KMG-IV): sequencing the most valuable type-strain genomes for metagenomic binning, comparative biology and taxonomic classification.</title>
        <authorList>
            <person name="Goeker M."/>
        </authorList>
    </citation>
    <scope>NUCLEOTIDE SEQUENCE [LARGE SCALE GENOMIC DNA]</scope>
    <source>
        <strain evidence="6 7">DSM 1112</strain>
    </source>
</reference>
<keyword evidence="4" id="KW-0732">Signal</keyword>
<gene>
    <name evidence="6" type="ORF">QO002_005630</name>
</gene>
<dbReference type="InterPro" id="IPR000914">
    <property type="entry name" value="SBP_5_dom"/>
</dbReference>
<evidence type="ECO:0000256" key="2">
    <source>
        <dbReference type="ARBA" id="ARBA00005695"/>
    </source>
</evidence>
<comment type="caution">
    <text evidence="6">The sequence shown here is derived from an EMBL/GenBank/DDBJ whole genome shotgun (WGS) entry which is preliminary data.</text>
</comment>
<comment type="similarity">
    <text evidence="2">Belongs to the bacterial solute-binding protein 5 family.</text>
</comment>
<evidence type="ECO:0000256" key="1">
    <source>
        <dbReference type="ARBA" id="ARBA00004418"/>
    </source>
</evidence>
<sequence>MYATSSMAGTSDTICAAAPQSGGTLVYARRAQTQELNPLQIRNGNGDIFAINQTLQGLVRSDPQGGFDIQPAIAESWDVSSDGLTYTFHIRKGIKFSDGTPVTADDVKFSLDRFADPKLNQVLSVAAVGYKASEVVDPQTIKVQLSTPVAGFLYNISIFPAYIVPKKLVEAQGEKFWDAPVGTGPFKIKELAHGSYIAFEANRNYWETGKPYLDEVRFNFAADDNSRILQLKSGGAHMADGVPYSLASSLQSDSALVLQTDSVPLFAGLWLNHQKEILQDNAVRQAMQYALDRNTINAAIYGGFGTIPNSVLPHLKFDAAADKVAPYAYDLDKAKELMAKSKHPEGFSITLQYPAGFEDYKQLGLYLKQAWKKIGIDLELVEQDQATVSDRYYQGDYDLTFPYAQFTSDVVIPDEYAYLLNDPSNGLNGFFSWWHDDAVWQTVQKFGTSTDEKERAELWPQIQQQMLDISPVINIMNLPFISAHAQNVCGAKVDALGSDHLENVWLAPQQ</sequence>
<dbReference type="PANTHER" id="PTHR30290">
    <property type="entry name" value="PERIPLASMIC BINDING COMPONENT OF ABC TRANSPORTER"/>
    <property type="match status" value="1"/>
</dbReference>
<dbReference type="InterPro" id="IPR023765">
    <property type="entry name" value="SBP_5_CS"/>
</dbReference>
<organism evidence="6 7">
    <name type="scientific">Pararhizobium capsulatum DSM 1112</name>
    <dbReference type="NCBI Taxonomy" id="1121113"/>
    <lineage>
        <taxon>Bacteria</taxon>
        <taxon>Pseudomonadati</taxon>
        <taxon>Pseudomonadota</taxon>
        <taxon>Alphaproteobacteria</taxon>
        <taxon>Hyphomicrobiales</taxon>
        <taxon>Rhizobiaceae</taxon>
        <taxon>Rhizobium/Agrobacterium group</taxon>
        <taxon>Pararhizobium</taxon>
    </lineage>
</organism>
<protein>
    <submittedName>
        <fullName evidence="6">Peptide/nickel transport system substrate-binding protein</fullName>
    </submittedName>
</protein>
<dbReference type="SUPFAM" id="SSF53850">
    <property type="entry name" value="Periplasmic binding protein-like II"/>
    <property type="match status" value="1"/>
</dbReference>
<dbReference type="Pfam" id="PF00496">
    <property type="entry name" value="SBP_bac_5"/>
    <property type="match status" value="1"/>
</dbReference>
<comment type="subcellular location">
    <subcellularLocation>
        <location evidence="1">Periplasm</location>
    </subcellularLocation>
</comment>
<dbReference type="PANTHER" id="PTHR30290:SF9">
    <property type="entry name" value="OLIGOPEPTIDE-BINDING PROTEIN APPA"/>
    <property type="match status" value="1"/>
</dbReference>
<keyword evidence="7" id="KW-1185">Reference proteome</keyword>
<dbReference type="Proteomes" id="UP001230207">
    <property type="component" value="Unassembled WGS sequence"/>
</dbReference>
<dbReference type="RefSeq" id="WP_307235953.1">
    <property type="nucleotide sequence ID" value="NZ_JAUSVF010000003.1"/>
</dbReference>
<dbReference type="InterPro" id="IPR030678">
    <property type="entry name" value="Peptide/Ni-bd"/>
</dbReference>
<name>A0ABU0C0E5_9HYPH</name>
<evidence type="ECO:0000256" key="3">
    <source>
        <dbReference type="ARBA" id="ARBA00022448"/>
    </source>
</evidence>
<dbReference type="PIRSF" id="PIRSF002741">
    <property type="entry name" value="MppA"/>
    <property type="match status" value="1"/>
</dbReference>
<evidence type="ECO:0000259" key="5">
    <source>
        <dbReference type="Pfam" id="PF00496"/>
    </source>
</evidence>
<dbReference type="CDD" id="cd00995">
    <property type="entry name" value="PBP2_NikA_DppA_OppA_like"/>
    <property type="match status" value="1"/>
</dbReference>
<accession>A0ABU0C0E5</accession>
<evidence type="ECO:0000313" key="6">
    <source>
        <dbReference type="EMBL" id="MDQ0323424.1"/>
    </source>
</evidence>
<dbReference type="EMBL" id="JAUSVF010000003">
    <property type="protein sequence ID" value="MDQ0323424.1"/>
    <property type="molecule type" value="Genomic_DNA"/>
</dbReference>
<evidence type="ECO:0000313" key="7">
    <source>
        <dbReference type="Proteomes" id="UP001230207"/>
    </source>
</evidence>
<proteinExistence type="inferred from homology"/>
<dbReference type="Gene3D" id="3.10.105.10">
    <property type="entry name" value="Dipeptide-binding Protein, Domain 3"/>
    <property type="match status" value="1"/>
</dbReference>
<dbReference type="Gene3D" id="3.40.190.10">
    <property type="entry name" value="Periplasmic binding protein-like II"/>
    <property type="match status" value="1"/>
</dbReference>
<dbReference type="PROSITE" id="PS01040">
    <property type="entry name" value="SBP_BACTERIAL_5"/>
    <property type="match status" value="1"/>
</dbReference>